<dbReference type="Proteomes" id="UP001174997">
    <property type="component" value="Unassembled WGS sequence"/>
</dbReference>
<evidence type="ECO:0000256" key="2">
    <source>
        <dbReference type="PROSITE-ProRule" id="PRU00285"/>
    </source>
</evidence>
<name>A0AA39Z7D5_9PEZI</name>
<dbReference type="CDD" id="cd06464">
    <property type="entry name" value="ACD_sHsps-like"/>
    <property type="match status" value="1"/>
</dbReference>
<organism evidence="6 7">
    <name type="scientific">Cercophora samala</name>
    <dbReference type="NCBI Taxonomy" id="330535"/>
    <lineage>
        <taxon>Eukaryota</taxon>
        <taxon>Fungi</taxon>
        <taxon>Dikarya</taxon>
        <taxon>Ascomycota</taxon>
        <taxon>Pezizomycotina</taxon>
        <taxon>Sordariomycetes</taxon>
        <taxon>Sordariomycetidae</taxon>
        <taxon>Sordariales</taxon>
        <taxon>Lasiosphaeriaceae</taxon>
        <taxon>Cercophora</taxon>
    </lineage>
</organism>
<dbReference type="Pfam" id="PF00011">
    <property type="entry name" value="HSP20"/>
    <property type="match status" value="1"/>
</dbReference>
<feature type="region of interest" description="Disordered" evidence="4">
    <location>
        <begin position="23"/>
        <end position="81"/>
    </location>
</feature>
<feature type="compositionally biased region" description="Low complexity" evidence="4">
    <location>
        <begin position="31"/>
        <end position="44"/>
    </location>
</feature>
<dbReference type="PANTHER" id="PTHR11527">
    <property type="entry name" value="HEAT-SHOCK PROTEIN 20 FAMILY MEMBER"/>
    <property type="match status" value="1"/>
</dbReference>
<feature type="compositionally biased region" description="Low complexity" evidence="4">
    <location>
        <begin position="51"/>
        <end position="78"/>
    </location>
</feature>
<feature type="compositionally biased region" description="Low complexity" evidence="4">
    <location>
        <begin position="163"/>
        <end position="179"/>
    </location>
</feature>
<accession>A0AA39Z7D5</accession>
<proteinExistence type="inferred from homology"/>
<comment type="caution">
    <text evidence="6">The sequence shown here is derived from an EMBL/GenBank/DDBJ whole genome shotgun (WGS) entry which is preliminary data.</text>
</comment>
<evidence type="ECO:0000256" key="1">
    <source>
        <dbReference type="ARBA" id="ARBA00023016"/>
    </source>
</evidence>
<keyword evidence="1" id="KW-0346">Stress response</keyword>
<evidence type="ECO:0000256" key="4">
    <source>
        <dbReference type="SAM" id="MobiDB-lite"/>
    </source>
</evidence>
<dbReference type="InterPro" id="IPR002068">
    <property type="entry name" value="A-crystallin/Hsp20_dom"/>
</dbReference>
<dbReference type="PROSITE" id="PS01031">
    <property type="entry name" value="SHSP"/>
    <property type="match status" value="1"/>
</dbReference>
<dbReference type="SUPFAM" id="SSF49764">
    <property type="entry name" value="HSP20-like chaperones"/>
    <property type="match status" value="1"/>
</dbReference>
<dbReference type="EMBL" id="JAULSY010000109">
    <property type="protein sequence ID" value="KAK0665501.1"/>
    <property type="molecule type" value="Genomic_DNA"/>
</dbReference>
<evidence type="ECO:0000256" key="3">
    <source>
        <dbReference type="RuleBase" id="RU003616"/>
    </source>
</evidence>
<dbReference type="InterPro" id="IPR008978">
    <property type="entry name" value="HSP20-like_chaperone"/>
</dbReference>
<evidence type="ECO:0000259" key="5">
    <source>
        <dbReference type="PROSITE" id="PS01031"/>
    </source>
</evidence>
<feature type="region of interest" description="Disordered" evidence="4">
    <location>
        <begin position="128"/>
        <end position="196"/>
    </location>
</feature>
<feature type="compositionally biased region" description="Polar residues" evidence="4">
    <location>
        <begin position="180"/>
        <end position="196"/>
    </location>
</feature>
<sequence>MSMFFAPAFCAPEEPNFMPLFRFLDEWEQTQQQQQPERKPQQQQRPKKQQLQKPQQPQPQQQPRQRALPRAQPQRFQPAFDVREVEDAYELYADLPGAAKENITIEFPEDQIITISGKVERNYEQLFAPSEETVSENPEEQPRPRSPYQATVEDDTEDEEYDAVTPVTSRPTSPTTTSTAIVKQPTQEQKSQQTSTPAKYWLQERNFGEFSRTFQFPGRVNTDEVTAALEHGILRIRVPKAKAYERRRITIF</sequence>
<feature type="domain" description="SHSP" evidence="5">
    <location>
        <begin position="71"/>
        <end position="252"/>
    </location>
</feature>
<dbReference type="InterPro" id="IPR031107">
    <property type="entry name" value="Small_HSP"/>
</dbReference>
<keyword evidence="7" id="KW-1185">Reference proteome</keyword>
<dbReference type="AlphaFoldDB" id="A0AA39Z7D5"/>
<reference evidence="6" key="1">
    <citation type="submission" date="2023-06" db="EMBL/GenBank/DDBJ databases">
        <title>Genome-scale phylogeny and comparative genomics of the fungal order Sordariales.</title>
        <authorList>
            <consortium name="Lawrence Berkeley National Laboratory"/>
            <person name="Hensen N."/>
            <person name="Bonometti L."/>
            <person name="Westerberg I."/>
            <person name="Brannstrom I.O."/>
            <person name="Guillou S."/>
            <person name="Cros-Aarteil S."/>
            <person name="Calhoun S."/>
            <person name="Haridas S."/>
            <person name="Kuo A."/>
            <person name="Mondo S."/>
            <person name="Pangilinan J."/>
            <person name="Riley R."/>
            <person name="Labutti K."/>
            <person name="Andreopoulos B."/>
            <person name="Lipzen A."/>
            <person name="Chen C."/>
            <person name="Yanf M."/>
            <person name="Daum C."/>
            <person name="Ng V."/>
            <person name="Clum A."/>
            <person name="Steindorff A."/>
            <person name="Ohm R."/>
            <person name="Martin F."/>
            <person name="Silar P."/>
            <person name="Natvig D."/>
            <person name="Lalanne C."/>
            <person name="Gautier V."/>
            <person name="Ament-Velasquez S.L."/>
            <person name="Kruys A."/>
            <person name="Hutchinson M.I."/>
            <person name="Powell A.J."/>
            <person name="Barry K."/>
            <person name="Miller A.N."/>
            <person name="Grigoriev I.V."/>
            <person name="Debuchy R."/>
            <person name="Gladieux P."/>
            <person name="Thoren M.H."/>
            <person name="Johannesson H."/>
        </authorList>
    </citation>
    <scope>NUCLEOTIDE SEQUENCE</scope>
    <source>
        <strain evidence="6">CBS 307.81</strain>
    </source>
</reference>
<dbReference type="Gene3D" id="2.60.40.790">
    <property type="match status" value="1"/>
</dbReference>
<evidence type="ECO:0000313" key="6">
    <source>
        <dbReference type="EMBL" id="KAK0665501.1"/>
    </source>
</evidence>
<evidence type="ECO:0000313" key="7">
    <source>
        <dbReference type="Proteomes" id="UP001174997"/>
    </source>
</evidence>
<comment type="similarity">
    <text evidence="2 3">Belongs to the small heat shock protein (HSP20) family.</text>
</comment>
<protein>
    <submittedName>
        <fullName evidence="6">HSP20-like chaperone</fullName>
    </submittedName>
</protein>
<feature type="compositionally biased region" description="Acidic residues" evidence="4">
    <location>
        <begin position="152"/>
        <end position="162"/>
    </location>
</feature>
<gene>
    <name evidence="6" type="ORF">QBC41DRAFT_327835</name>
</gene>